<organism evidence="2 3">
    <name type="scientific">Eumeta variegata</name>
    <name type="common">Bagworm moth</name>
    <name type="synonym">Eumeta japonica</name>
    <dbReference type="NCBI Taxonomy" id="151549"/>
    <lineage>
        <taxon>Eukaryota</taxon>
        <taxon>Metazoa</taxon>
        <taxon>Ecdysozoa</taxon>
        <taxon>Arthropoda</taxon>
        <taxon>Hexapoda</taxon>
        <taxon>Insecta</taxon>
        <taxon>Pterygota</taxon>
        <taxon>Neoptera</taxon>
        <taxon>Endopterygota</taxon>
        <taxon>Lepidoptera</taxon>
        <taxon>Glossata</taxon>
        <taxon>Ditrysia</taxon>
        <taxon>Tineoidea</taxon>
        <taxon>Psychidae</taxon>
        <taxon>Oiketicinae</taxon>
        <taxon>Eumeta</taxon>
    </lineage>
</organism>
<evidence type="ECO:0000313" key="2">
    <source>
        <dbReference type="EMBL" id="GBP93782.1"/>
    </source>
</evidence>
<dbReference type="OrthoDB" id="414730at2759"/>
<proteinExistence type="predicted"/>
<gene>
    <name evidence="2" type="ORF">EVAR_61263_1</name>
</gene>
<feature type="region of interest" description="Disordered" evidence="1">
    <location>
        <begin position="234"/>
        <end position="254"/>
    </location>
</feature>
<dbReference type="Proteomes" id="UP000299102">
    <property type="component" value="Unassembled WGS sequence"/>
</dbReference>
<feature type="compositionally biased region" description="Low complexity" evidence="1">
    <location>
        <begin position="234"/>
        <end position="243"/>
    </location>
</feature>
<feature type="region of interest" description="Disordered" evidence="1">
    <location>
        <begin position="1"/>
        <end position="20"/>
    </location>
</feature>
<name>A0A4C2A1Z3_EUMVA</name>
<dbReference type="STRING" id="151549.A0A4C2A1Z3"/>
<comment type="caution">
    <text evidence="2">The sequence shown here is derived from an EMBL/GenBank/DDBJ whole genome shotgun (WGS) entry which is preliminary data.</text>
</comment>
<keyword evidence="3" id="KW-1185">Reference proteome</keyword>
<evidence type="ECO:0000256" key="1">
    <source>
        <dbReference type="SAM" id="MobiDB-lite"/>
    </source>
</evidence>
<sequence>MTYDPGPPATNEGLGSWPVVGPSGMRPCDDTTSNLWISAEIFLPREQKRRTNKWELCKYPSKPRFEPAISPICPRNGRVQRVDVNGKKSSGSIVHMGVPQGSILGPFLLVYINDLPSLVKDAHEIVLFADDTSLLFKVKRQQPTYDDVNNAISKVNHVCPTKFTIECASASQDGGACVRNSNQSSSIHRSQCTRPSPYYHILVLWGAESRFETARDLNQERNRLKSSVGLIGTETGLGSESSSMRNGDQDLTWA</sequence>
<dbReference type="EMBL" id="BGZK01002417">
    <property type="protein sequence ID" value="GBP93782.1"/>
    <property type="molecule type" value="Genomic_DNA"/>
</dbReference>
<accession>A0A4C2A1Z3</accession>
<dbReference type="AlphaFoldDB" id="A0A4C2A1Z3"/>
<reference evidence="2 3" key="1">
    <citation type="journal article" date="2019" name="Commun. Biol.">
        <title>The bagworm genome reveals a unique fibroin gene that provides high tensile strength.</title>
        <authorList>
            <person name="Kono N."/>
            <person name="Nakamura H."/>
            <person name="Ohtoshi R."/>
            <person name="Tomita M."/>
            <person name="Numata K."/>
            <person name="Arakawa K."/>
        </authorList>
    </citation>
    <scope>NUCLEOTIDE SEQUENCE [LARGE SCALE GENOMIC DNA]</scope>
</reference>
<evidence type="ECO:0000313" key="3">
    <source>
        <dbReference type="Proteomes" id="UP000299102"/>
    </source>
</evidence>
<protein>
    <submittedName>
        <fullName evidence="2">Uncharacterized protein</fullName>
    </submittedName>
</protein>